<accession>A0ABX0KKP0</accession>
<keyword evidence="2" id="KW-1185">Reference proteome</keyword>
<evidence type="ECO:0000313" key="2">
    <source>
        <dbReference type="Proteomes" id="UP000615326"/>
    </source>
</evidence>
<organism evidence="1 2">
    <name type="scientific">Acetobacter fallax</name>
    <dbReference type="NCBI Taxonomy" id="1737473"/>
    <lineage>
        <taxon>Bacteria</taxon>
        <taxon>Pseudomonadati</taxon>
        <taxon>Pseudomonadota</taxon>
        <taxon>Alphaproteobacteria</taxon>
        <taxon>Acetobacterales</taxon>
        <taxon>Acetobacteraceae</taxon>
        <taxon>Acetobacter</taxon>
    </lineage>
</organism>
<dbReference type="RefSeq" id="WP_173578837.1">
    <property type="nucleotide sequence ID" value="NZ_WOSW01000098.1"/>
</dbReference>
<evidence type="ECO:0000313" key="1">
    <source>
        <dbReference type="EMBL" id="NHO34442.1"/>
    </source>
</evidence>
<reference evidence="1 2" key="1">
    <citation type="journal article" date="2020" name="Int. J. Syst. Evol. Microbiol.">
        <title>Novel acetic acid bacteria from cider fermentations: Acetobacter conturbans sp. nov. and Acetobacter fallax sp. nov.</title>
        <authorList>
            <person name="Sombolestani A.S."/>
            <person name="Cleenwerck I."/>
            <person name="Cnockaert M."/>
            <person name="Borremans W."/>
            <person name="Wieme A.D."/>
            <person name="De Vuyst L."/>
            <person name="Vandamme P."/>
        </authorList>
    </citation>
    <scope>NUCLEOTIDE SEQUENCE [LARGE SCALE GENOMIC DNA]</scope>
    <source>
        <strain evidence="1 2">LMG 1637</strain>
    </source>
</reference>
<sequence length="303" mass="35091">MTATICLRIYSLYVYKEGDRERKKTAYKDIAGLKDFVTSYISAMPSENTDDKLARSWYFEQKNTNEPDREQGYIHYGNYGYSSRFKNRVSKKYVYDRSTSDVEEIPLYYNFWMPNKEDIFFSFQNFQGRSCIQLIFQSLQDWFSKNHKGYKLSVRKIVPHLMRGTTFAEAPVKKLTLSRRKSPSDVTDRYTGGNAEEVNLELRISATRSKHLGSLLSLIDRFKHPETKMLTFGDIVFEEASAEIKIGGKPRKVGVFGYDKDAGLIDITDEIKFSDNGHPEFDSIREQSTELLDGIYSAFGEQK</sequence>
<protein>
    <submittedName>
        <fullName evidence="1">Uncharacterized protein</fullName>
    </submittedName>
</protein>
<name>A0ABX0KKP0_9PROT</name>
<dbReference type="EMBL" id="WOSW01000098">
    <property type="protein sequence ID" value="NHO34442.1"/>
    <property type="molecule type" value="Genomic_DNA"/>
</dbReference>
<proteinExistence type="predicted"/>
<comment type="caution">
    <text evidence="1">The sequence shown here is derived from an EMBL/GenBank/DDBJ whole genome shotgun (WGS) entry which is preliminary data.</text>
</comment>
<gene>
    <name evidence="1" type="ORF">GOB84_18455</name>
</gene>
<dbReference type="Proteomes" id="UP000615326">
    <property type="component" value="Unassembled WGS sequence"/>
</dbReference>